<keyword evidence="3" id="KW-1133">Transmembrane helix</keyword>
<dbReference type="InterPro" id="IPR036259">
    <property type="entry name" value="MFS_trans_sf"/>
</dbReference>
<evidence type="ECO:0000256" key="1">
    <source>
        <dbReference type="ARBA" id="ARBA00004141"/>
    </source>
</evidence>
<feature type="transmembrane region" description="Helical" evidence="3">
    <location>
        <begin position="302"/>
        <end position="323"/>
    </location>
</feature>
<feature type="transmembrane region" description="Helical" evidence="3">
    <location>
        <begin position="20"/>
        <end position="44"/>
    </location>
</feature>
<feature type="transmembrane region" description="Helical" evidence="3">
    <location>
        <begin position="117"/>
        <end position="137"/>
    </location>
</feature>
<feature type="region of interest" description="Disordered" evidence="2">
    <location>
        <begin position="452"/>
        <end position="483"/>
    </location>
</feature>
<dbReference type="GO" id="GO:0016020">
    <property type="term" value="C:membrane"/>
    <property type="evidence" value="ECO:0007669"/>
    <property type="project" value="UniProtKB-SubCell"/>
</dbReference>
<feature type="region of interest" description="Disordered" evidence="2">
    <location>
        <begin position="867"/>
        <end position="912"/>
    </location>
</feature>
<dbReference type="Gene3D" id="1.20.1250.20">
    <property type="entry name" value="MFS general substrate transporter like domains"/>
    <property type="match status" value="1"/>
</dbReference>
<gene>
    <name evidence="4" type="ORF">PISL3812_09166</name>
</gene>
<feature type="compositionally biased region" description="Low complexity" evidence="2">
    <location>
        <begin position="694"/>
        <end position="704"/>
    </location>
</feature>
<feature type="transmembrane region" description="Helical" evidence="3">
    <location>
        <begin position="417"/>
        <end position="441"/>
    </location>
</feature>
<dbReference type="PANTHER" id="PTHR23524:SF1">
    <property type="entry name" value="MRH DOMAIN-CONTAINING PROTEIN-RELATED"/>
    <property type="match status" value="1"/>
</dbReference>
<protein>
    <submittedName>
        <fullName evidence="4">Uncharacterized protein</fullName>
    </submittedName>
</protein>
<feature type="transmembrane region" description="Helical" evidence="3">
    <location>
        <begin position="386"/>
        <end position="405"/>
    </location>
</feature>
<reference evidence="4 5" key="1">
    <citation type="submission" date="2015-04" db="EMBL/GenBank/DDBJ databases">
        <authorList>
            <person name="Syromyatnikov M.Y."/>
            <person name="Popov V.N."/>
        </authorList>
    </citation>
    <scope>NUCLEOTIDE SEQUENCE [LARGE SCALE GENOMIC DNA]</scope>
    <source>
        <strain evidence="4">WF-38-12</strain>
    </source>
</reference>
<feature type="region of interest" description="Disordered" evidence="2">
    <location>
        <begin position="635"/>
        <end position="705"/>
    </location>
</feature>
<comment type="subcellular location">
    <subcellularLocation>
        <location evidence="1">Membrane</location>
        <topology evidence="1">Multi-pass membrane protein</topology>
    </subcellularLocation>
</comment>
<feature type="compositionally biased region" description="Polar residues" evidence="2">
    <location>
        <begin position="887"/>
        <end position="903"/>
    </location>
</feature>
<dbReference type="AlphaFoldDB" id="A0A0U1MAL1"/>
<name>A0A0U1MAL1_TALIS</name>
<keyword evidence="3" id="KW-0472">Membrane</keyword>
<feature type="transmembrane region" description="Helical" evidence="3">
    <location>
        <begin position="230"/>
        <end position="248"/>
    </location>
</feature>
<feature type="transmembrane region" description="Helical" evidence="3">
    <location>
        <begin position="84"/>
        <end position="105"/>
    </location>
</feature>
<feature type="transmembrane region" description="Helical" evidence="3">
    <location>
        <begin position="56"/>
        <end position="78"/>
    </location>
</feature>
<feature type="transmembrane region" description="Helical" evidence="3">
    <location>
        <begin position="352"/>
        <end position="374"/>
    </location>
</feature>
<evidence type="ECO:0000256" key="3">
    <source>
        <dbReference type="SAM" id="Phobius"/>
    </source>
</evidence>
<dbReference type="Proteomes" id="UP000054383">
    <property type="component" value="Unassembled WGS sequence"/>
</dbReference>
<evidence type="ECO:0000313" key="4">
    <source>
        <dbReference type="EMBL" id="CRG92111.1"/>
    </source>
</evidence>
<feature type="compositionally biased region" description="Basic and acidic residues" evidence="2">
    <location>
        <begin position="452"/>
        <end position="474"/>
    </location>
</feature>
<accession>A0A0U1MAL1</accession>
<keyword evidence="5" id="KW-1185">Reference proteome</keyword>
<dbReference type="STRING" id="28573.A0A0U1MAL1"/>
<dbReference type="InterPro" id="IPR011701">
    <property type="entry name" value="MFS"/>
</dbReference>
<dbReference type="GO" id="GO:0022857">
    <property type="term" value="F:transmembrane transporter activity"/>
    <property type="evidence" value="ECO:0007669"/>
    <property type="project" value="InterPro"/>
</dbReference>
<dbReference type="CDD" id="cd06174">
    <property type="entry name" value="MFS"/>
    <property type="match status" value="1"/>
</dbReference>
<feature type="region of interest" description="Disordered" evidence="2">
    <location>
        <begin position="546"/>
        <end position="577"/>
    </location>
</feature>
<sequence>MTAPPRHPLFTASRLQTATYLLGVCPFSIAFLVFLNSSVSFVVTDVIGLESRQGDAIGTLGFADELLALVACPAWGLLSDRIGVRYVCTAGYAIIALALILFVQASNVYPQLLLGRLLFSLGGSAVSTMVTAVLPTVTGGSGRVGQQRRSHHAWRASLSSEVTITPSRFERRASRDSATELASDSSSRLAGFVGLFAGCGALLALSVFLPLPARFEQHGSSPAQAVKQSYYIVALVAVTVSIACFFGLRNLPGEHGKHLRTLWTGSSEVESQTRSVNLSNLLYAFTLSVKHPDICLGYVGGFVARASSVGISLFIPMFVNYYFRNSDLCNKTGSDTISPAELGDLKKSCPEAYILASILTGVSQLIALLTAPAFGYLSEKSRVHNFPLLFAAISGIIGYVAFPLLPSPQFKGSKGSGSVFLIMGLVGMSQIGAIVCSLGILSNGVLNFQSRHGQEQIQQDHDSNPRENEAHPHNEYAPLLSKPGDGAATNDLNHLKGSIAGIYSLFGGAGILILTKLGGLLFDELSPGAPFYIMAIFNGVLLQQQQQQQQQAPPPSAPSQQQTQQSDFPTHNSHIDHNSYVTSENQLAGLVQAATAAAGQDVSDWAAAAAAAAAAAGHHHLDGYSTDLHLPEDSFGDGGFGSLGPPPSASRPVRGSAANGQGQGLSRAVSKKRKRGEEALDPALTGAGASQGEQHQQQQQQQHQNFDGSELNIRELPPQQSLTDARAAGVHSAAALFRQPSNNKKYTRPPMSRLFTSLELSPENFLHLQAAAKNYMLDDEHPERRDCVGQRGKGDTEMVKLRLWNCVRNFLEDEGNGERFFGEHVVNEGMPPRQYIWPRDQHKIISLVIPLLRRMVTNERQRQYAIETRKGGAAEERKRKKTDDNVDQFNVSEPPENVQQQGQERPMVPPQVHQGPDHFLPPPPLPSHDIPASGPGIGVGMSNLVLDGYSTDWDHVSRSYNAFNQDYQLDTLWGISGLQQPEWWGLMAALDSHFQVYHHGDPADCQSPCEENYLDRIFTSDEFARLNWRVGGDQHNTARTQFASSITRDMSRIIKENLGKRGEEGTPTNLATTHPAHADTHAMNHAAYLGPMHQSPFDSAAANHHDEPSPITVRFNVLHEGKRVVPRLDSTATQCPDLASMRSFLAHRLSGQLPASAATSLDTNGQIDTSRWRIQVWLPEGIVPMANDNDWAIAQLSAGTIDWMDNDLRVIVDLDEPAV</sequence>
<dbReference type="OrthoDB" id="5373017at2759"/>
<proteinExistence type="predicted"/>
<dbReference type="EMBL" id="CVMT01000011">
    <property type="protein sequence ID" value="CRG92111.1"/>
    <property type="molecule type" value="Genomic_DNA"/>
</dbReference>
<dbReference type="Pfam" id="PF07690">
    <property type="entry name" value="MFS_1"/>
    <property type="match status" value="1"/>
</dbReference>
<evidence type="ECO:0000313" key="5">
    <source>
        <dbReference type="Proteomes" id="UP000054383"/>
    </source>
</evidence>
<feature type="compositionally biased region" description="Basic and acidic residues" evidence="2">
    <location>
        <begin position="867"/>
        <end position="884"/>
    </location>
</feature>
<evidence type="ECO:0000256" key="2">
    <source>
        <dbReference type="SAM" id="MobiDB-lite"/>
    </source>
</evidence>
<feature type="transmembrane region" description="Helical" evidence="3">
    <location>
        <begin position="189"/>
        <end position="209"/>
    </location>
</feature>
<dbReference type="PANTHER" id="PTHR23524">
    <property type="entry name" value="TRANSPORTER, PUTATIVE (AFU_ORTHOLOGUE AFUA_8G04850)-RELATED"/>
    <property type="match status" value="1"/>
</dbReference>
<dbReference type="SUPFAM" id="SSF103473">
    <property type="entry name" value="MFS general substrate transporter"/>
    <property type="match status" value="2"/>
</dbReference>
<organism evidence="4 5">
    <name type="scientific">Talaromyces islandicus</name>
    <name type="common">Penicillium islandicum</name>
    <dbReference type="NCBI Taxonomy" id="28573"/>
    <lineage>
        <taxon>Eukaryota</taxon>
        <taxon>Fungi</taxon>
        <taxon>Dikarya</taxon>
        <taxon>Ascomycota</taxon>
        <taxon>Pezizomycotina</taxon>
        <taxon>Eurotiomycetes</taxon>
        <taxon>Eurotiomycetidae</taxon>
        <taxon>Eurotiales</taxon>
        <taxon>Trichocomaceae</taxon>
        <taxon>Talaromyces</taxon>
        <taxon>Talaromyces sect. Islandici</taxon>
    </lineage>
</organism>
<keyword evidence="3" id="KW-0812">Transmembrane</keyword>